<feature type="compositionally biased region" description="Pro residues" evidence="1">
    <location>
        <begin position="132"/>
        <end position="144"/>
    </location>
</feature>
<evidence type="ECO:0000313" key="2">
    <source>
        <dbReference type="EMBL" id="TSP12715.1"/>
    </source>
</evidence>
<dbReference type="Proteomes" id="UP000318943">
    <property type="component" value="Unassembled WGS sequence"/>
</dbReference>
<comment type="caution">
    <text evidence="2">The sequence shown here is derived from an EMBL/GenBank/DDBJ whole genome shotgun (WGS) entry which is preliminary data.</text>
</comment>
<evidence type="ECO:0000313" key="3">
    <source>
        <dbReference type="Proteomes" id="UP000318943"/>
    </source>
</evidence>
<accession>A0ABY3EP48</accession>
<gene>
    <name evidence="2" type="ORF">FGG12_10925</name>
</gene>
<protein>
    <submittedName>
        <fullName evidence="2">Uncharacterized protein</fullName>
    </submittedName>
</protein>
<name>A0ABY3EP48_9BURK</name>
<feature type="region of interest" description="Disordered" evidence="1">
    <location>
        <begin position="21"/>
        <end position="42"/>
    </location>
</feature>
<keyword evidence="3" id="KW-1185">Reference proteome</keyword>
<sequence>MDPISFEFVSVEEARKILDGEVPTTGTGTVDWRDARQPPDPATQALTPAALKWLAQLPREVRPLELFHTYPRIANQLAALAGQQGYPTPVTLFLADLLIDKRGSRQGFPGGIAQELSRLQEHLLQSSEPPEADSPPSAPSAPSL</sequence>
<organism evidence="2 3">
    <name type="scientific">Cupriavidus campinensis</name>
    <dbReference type="NCBI Taxonomy" id="151783"/>
    <lineage>
        <taxon>Bacteria</taxon>
        <taxon>Pseudomonadati</taxon>
        <taxon>Pseudomonadota</taxon>
        <taxon>Betaproteobacteria</taxon>
        <taxon>Burkholderiales</taxon>
        <taxon>Burkholderiaceae</taxon>
        <taxon>Cupriavidus</taxon>
    </lineage>
</organism>
<reference evidence="2 3" key="1">
    <citation type="submission" date="2019-05" db="EMBL/GenBank/DDBJ databases">
        <title>Whole genome sequence analysis of Cupriavidus campinensis S14E4C strain.</title>
        <authorList>
            <person name="Abbaszade G."/>
            <person name="Szabo A."/>
            <person name="Toumi M."/>
            <person name="Toth E."/>
        </authorList>
    </citation>
    <scope>NUCLEOTIDE SEQUENCE [LARGE SCALE GENOMIC DNA]</scope>
    <source>
        <strain evidence="2 3">S14E4C</strain>
    </source>
</reference>
<feature type="region of interest" description="Disordered" evidence="1">
    <location>
        <begin position="121"/>
        <end position="144"/>
    </location>
</feature>
<evidence type="ECO:0000256" key="1">
    <source>
        <dbReference type="SAM" id="MobiDB-lite"/>
    </source>
</evidence>
<proteinExistence type="predicted"/>
<dbReference type="EMBL" id="VCIZ01000005">
    <property type="protein sequence ID" value="TSP12715.1"/>
    <property type="molecule type" value="Genomic_DNA"/>
</dbReference>
<dbReference type="RefSeq" id="WP_144197682.1">
    <property type="nucleotide sequence ID" value="NZ_VCIZ01000005.1"/>
</dbReference>